<organism evidence="1 2">
    <name type="scientific">Candidatus Marithioploca araucensis</name>
    <dbReference type="NCBI Taxonomy" id="70273"/>
    <lineage>
        <taxon>Bacteria</taxon>
        <taxon>Pseudomonadati</taxon>
        <taxon>Pseudomonadota</taxon>
        <taxon>Gammaproteobacteria</taxon>
        <taxon>Thiotrichales</taxon>
        <taxon>Thiotrichaceae</taxon>
        <taxon>Candidatus Marithioploca</taxon>
    </lineage>
</organism>
<proteinExistence type="predicted"/>
<evidence type="ECO:0000313" key="1">
    <source>
        <dbReference type="EMBL" id="MDM8562408.1"/>
    </source>
</evidence>
<evidence type="ECO:0000313" key="2">
    <source>
        <dbReference type="Proteomes" id="UP001171945"/>
    </source>
</evidence>
<comment type="caution">
    <text evidence="1">The sequence shown here is derived from an EMBL/GenBank/DDBJ whole genome shotgun (WGS) entry which is preliminary data.</text>
</comment>
<keyword evidence="2" id="KW-1185">Reference proteome</keyword>
<accession>A0ABT7VSN6</accession>
<dbReference type="Proteomes" id="UP001171945">
    <property type="component" value="Unassembled WGS sequence"/>
</dbReference>
<sequence>MTNNDFRLGDAANTHNPALITLKENGYELGIYPPDEDEEKVDVSHEIGFWWAKKQGHEFIAGDPLSLLGLVYIWEHRGDNWRNDDDIDMLDQLLTEVYGDE</sequence>
<dbReference type="EMBL" id="JAUCGM010000143">
    <property type="protein sequence ID" value="MDM8562408.1"/>
    <property type="molecule type" value="Genomic_DNA"/>
</dbReference>
<name>A0ABT7VSN6_9GAMM</name>
<gene>
    <name evidence="1" type="ORF">QUF54_03550</name>
</gene>
<protein>
    <submittedName>
        <fullName evidence="1">Uncharacterized protein</fullName>
    </submittedName>
</protein>
<reference evidence="1" key="1">
    <citation type="submission" date="2023-06" db="EMBL/GenBank/DDBJ databases">
        <title>Uncultivated large filamentous bacteria from sulfidic sediments reveal new species and different genomic features in energy metabolism and defense.</title>
        <authorList>
            <person name="Fonseca A."/>
        </authorList>
    </citation>
    <scope>NUCLEOTIDE SEQUENCE</scope>
    <source>
        <strain evidence="1">HSG4</strain>
    </source>
</reference>